<evidence type="ECO:0000313" key="1">
    <source>
        <dbReference type="EMBL" id="SDW05948.1"/>
    </source>
</evidence>
<dbReference type="OrthoDB" id="1395829at2"/>
<organism evidence="1 2">
    <name type="scientific">Marinococcus luteus</name>
    <dbReference type="NCBI Taxonomy" id="1122204"/>
    <lineage>
        <taxon>Bacteria</taxon>
        <taxon>Bacillati</taxon>
        <taxon>Bacillota</taxon>
        <taxon>Bacilli</taxon>
        <taxon>Bacillales</taxon>
        <taxon>Bacillaceae</taxon>
        <taxon>Marinococcus</taxon>
    </lineage>
</organism>
<dbReference type="RefSeq" id="WP_091610387.1">
    <property type="nucleotide sequence ID" value="NZ_FNNC01000001.1"/>
</dbReference>
<sequence length="695" mass="78714">MKVEIAPHERMSETGSSLIRLIQSNELPTLDLLIREAIQNSSDAVKEEAESVKVAFNISNFESNNLSRHFEKISETLNEQFKNETSKYLEIRDTNTTGLTGPLHHNDVEDNELGNLINLVYEISKPQQKVGAGGSWGLGKTIYFRVGVGLVIYYTRILNENNEYESRLAACLVEDEKKDNSLLPIETRGPRRGIAWWGAPRDEKHTIPITNENEINEILKDANVEPFKKGETGTSIIIPYIDEEKLVQSAKASYEEAPTWTNNIEKYIKRATERWYSPRINNNCYAMNKPLLVSINGKEINPNEMLPLFRVMQDLYNKSSYALKNKSNILLEDKQLNLEKIFVRKIFKTNGEAGEIIFTKLSKADLLMLPPYNYPSHYDQAALDVSGEVSNPPMIGYLRKPGMIINYDIEGDWASSIQTPSEEEFVVALFVPNSRKELSENYNSILLEEYLRMGEKADHTSWNDQPINEKNPKLVSKIKGQVARKINQYFVPNKDKEKNETKQIKLGKSLANILLPPEDFGKRTNGEVNKGNGGGQGRVKSLTNKSSLSLLGDPKFSNGEVHSDFEIIIGKSLEQTTLELRVITENGTMTSEKWEDDKYIGTAFPLIMTSFYISKIEVDNKAILCEKVHDFTKELLDLNEVTISSKKTNKYQINSGIEIHKKIEESCVIYGTVSFKGNQNNVKGSLTIFDKVGVK</sequence>
<keyword evidence="2" id="KW-1185">Reference proteome</keyword>
<dbReference type="STRING" id="1122204.SAMN05421781_0299"/>
<evidence type="ECO:0000313" key="2">
    <source>
        <dbReference type="Proteomes" id="UP000199488"/>
    </source>
</evidence>
<dbReference type="EMBL" id="FNNC01000001">
    <property type="protein sequence ID" value="SDW05948.1"/>
    <property type="molecule type" value="Genomic_DNA"/>
</dbReference>
<dbReference type="AlphaFoldDB" id="A0A1H2QGF5"/>
<reference evidence="1 2" key="1">
    <citation type="submission" date="2016-10" db="EMBL/GenBank/DDBJ databases">
        <authorList>
            <person name="de Groot N.N."/>
        </authorList>
    </citation>
    <scope>NUCLEOTIDE SEQUENCE [LARGE SCALE GENOMIC DNA]</scope>
    <source>
        <strain evidence="1 2">DSM 23126</strain>
    </source>
</reference>
<evidence type="ECO:0008006" key="3">
    <source>
        <dbReference type="Google" id="ProtNLM"/>
    </source>
</evidence>
<gene>
    <name evidence="1" type="ORF">SAMN05421781_0299</name>
</gene>
<dbReference type="Proteomes" id="UP000199488">
    <property type="component" value="Unassembled WGS sequence"/>
</dbReference>
<accession>A0A1H2QGF5</accession>
<name>A0A1H2QGF5_9BACI</name>
<protein>
    <recommendedName>
        <fullName evidence="3">Histidine kinase-, DNA gyrase B-, and HSP90-like ATPase</fullName>
    </recommendedName>
</protein>
<proteinExistence type="predicted"/>